<dbReference type="PROSITE" id="PS50297">
    <property type="entry name" value="ANK_REP_REGION"/>
    <property type="match status" value="3"/>
</dbReference>
<evidence type="ECO:0000256" key="2">
    <source>
        <dbReference type="ARBA" id="ARBA00023043"/>
    </source>
</evidence>
<dbReference type="Proteomes" id="UP000695007">
    <property type="component" value="Unplaced"/>
</dbReference>
<accession>A0AAJ7E2S1</accession>
<dbReference type="PANTHER" id="PTHR24198:SF165">
    <property type="entry name" value="ANKYRIN REPEAT-CONTAINING PROTEIN-RELATED"/>
    <property type="match status" value="1"/>
</dbReference>
<dbReference type="SUPFAM" id="SSF48403">
    <property type="entry name" value="Ankyrin repeat"/>
    <property type="match status" value="1"/>
</dbReference>
<keyword evidence="2 3" id="KW-0040">ANK repeat</keyword>
<dbReference type="RefSeq" id="XP_011505720.1">
    <property type="nucleotide sequence ID" value="XM_011507418.1"/>
</dbReference>
<dbReference type="KEGG" id="csol:105368408"/>
<evidence type="ECO:0000313" key="4">
    <source>
        <dbReference type="Proteomes" id="UP000695007"/>
    </source>
</evidence>
<proteinExistence type="predicted"/>
<evidence type="ECO:0000256" key="1">
    <source>
        <dbReference type="ARBA" id="ARBA00022737"/>
    </source>
</evidence>
<dbReference type="InterPro" id="IPR002110">
    <property type="entry name" value="Ankyrin_rpt"/>
</dbReference>
<dbReference type="InterPro" id="IPR036770">
    <property type="entry name" value="Ankyrin_rpt-contain_sf"/>
</dbReference>
<protein>
    <submittedName>
        <fullName evidence="5">Ankyrin-1-like</fullName>
    </submittedName>
</protein>
<dbReference type="PROSITE" id="PS50088">
    <property type="entry name" value="ANK_REPEAT"/>
    <property type="match status" value="3"/>
</dbReference>
<keyword evidence="4" id="KW-1185">Reference proteome</keyword>
<sequence>MEGYNNGETPLLHVAVANNDVAMVLYYLLSNHDVNAKEMYFGRTPLHIAVRNDNIKMAQILLNCGAAINETTRDNLSALHIAVSNRSKSMVALLLRYNASINPVINFLDKTPLYMAVEYGCLEIVKMLLEAGASIPKATRRNSTLLHVAVRIGDVKMTQLILDNMDIKALGMRDNIQYKTPLDVAVELNYERIVNVLKQQSTDVQQKRPTTKRKFKPNVKNWKNDKVVELLLRNGKRIPVPGLILNGQNNSRTRFHGH</sequence>
<dbReference type="AlphaFoldDB" id="A0AAJ7E2S1"/>
<dbReference type="Pfam" id="PF12796">
    <property type="entry name" value="Ank_2"/>
    <property type="match status" value="1"/>
</dbReference>
<evidence type="ECO:0000313" key="5">
    <source>
        <dbReference type="RefSeq" id="XP_011505720.1"/>
    </source>
</evidence>
<feature type="repeat" description="ANK" evidence="3">
    <location>
        <begin position="108"/>
        <end position="140"/>
    </location>
</feature>
<feature type="repeat" description="ANK" evidence="3">
    <location>
        <begin position="41"/>
        <end position="73"/>
    </location>
</feature>
<organism evidence="4 5">
    <name type="scientific">Ceratosolen solmsi marchali</name>
    <dbReference type="NCBI Taxonomy" id="326594"/>
    <lineage>
        <taxon>Eukaryota</taxon>
        <taxon>Metazoa</taxon>
        <taxon>Ecdysozoa</taxon>
        <taxon>Arthropoda</taxon>
        <taxon>Hexapoda</taxon>
        <taxon>Insecta</taxon>
        <taxon>Pterygota</taxon>
        <taxon>Neoptera</taxon>
        <taxon>Endopterygota</taxon>
        <taxon>Hymenoptera</taxon>
        <taxon>Apocrita</taxon>
        <taxon>Proctotrupomorpha</taxon>
        <taxon>Chalcidoidea</taxon>
        <taxon>Agaonidae</taxon>
        <taxon>Agaoninae</taxon>
        <taxon>Ceratosolen</taxon>
    </lineage>
</organism>
<gene>
    <name evidence="5" type="primary">LOC105368408</name>
</gene>
<keyword evidence="1" id="KW-0677">Repeat</keyword>
<evidence type="ECO:0000256" key="3">
    <source>
        <dbReference type="PROSITE-ProRule" id="PRU00023"/>
    </source>
</evidence>
<reference evidence="5" key="1">
    <citation type="submission" date="2025-08" db="UniProtKB">
        <authorList>
            <consortium name="RefSeq"/>
        </authorList>
    </citation>
    <scope>IDENTIFICATION</scope>
</reference>
<dbReference type="Gene3D" id="1.25.40.20">
    <property type="entry name" value="Ankyrin repeat-containing domain"/>
    <property type="match status" value="1"/>
</dbReference>
<dbReference type="PANTHER" id="PTHR24198">
    <property type="entry name" value="ANKYRIN REPEAT AND PROTEIN KINASE DOMAIN-CONTAINING PROTEIN"/>
    <property type="match status" value="1"/>
</dbReference>
<feature type="repeat" description="ANK" evidence="3">
    <location>
        <begin position="74"/>
        <end position="106"/>
    </location>
</feature>
<dbReference type="SMART" id="SM00248">
    <property type="entry name" value="ANK"/>
    <property type="match status" value="6"/>
</dbReference>
<dbReference type="PRINTS" id="PR01415">
    <property type="entry name" value="ANKYRIN"/>
</dbReference>
<name>A0AAJ7E2S1_9HYME</name>
<dbReference type="Pfam" id="PF00023">
    <property type="entry name" value="Ank"/>
    <property type="match status" value="1"/>
</dbReference>
<dbReference type="GeneID" id="105368408"/>